<feature type="domain" description="Response regulatory" evidence="3">
    <location>
        <begin position="38"/>
        <end position="154"/>
    </location>
</feature>
<name>A0A7X9X0B9_9SPHN</name>
<dbReference type="AlphaFoldDB" id="A0A7X9X0B9"/>
<comment type="caution">
    <text evidence="4">The sequence shown here is derived from an EMBL/GenBank/DDBJ whole genome shotgun (WGS) entry which is preliminary data.</text>
</comment>
<dbReference type="PANTHER" id="PTHR44591:SF21">
    <property type="entry name" value="TWO-COMPONENT RESPONSE REGULATOR"/>
    <property type="match status" value="1"/>
</dbReference>
<dbReference type="InterPro" id="IPR001789">
    <property type="entry name" value="Sig_transdc_resp-reg_receiver"/>
</dbReference>
<dbReference type="SUPFAM" id="SSF52172">
    <property type="entry name" value="CheY-like"/>
    <property type="match status" value="1"/>
</dbReference>
<dbReference type="Gene3D" id="3.40.50.2300">
    <property type="match status" value="1"/>
</dbReference>
<dbReference type="PROSITE" id="PS50110">
    <property type="entry name" value="RESPONSE_REGULATORY"/>
    <property type="match status" value="1"/>
</dbReference>
<dbReference type="PANTHER" id="PTHR44591">
    <property type="entry name" value="STRESS RESPONSE REGULATOR PROTEIN 1"/>
    <property type="match status" value="1"/>
</dbReference>
<dbReference type="GO" id="GO:0000160">
    <property type="term" value="P:phosphorelay signal transduction system"/>
    <property type="evidence" value="ECO:0007669"/>
    <property type="project" value="InterPro"/>
</dbReference>
<dbReference type="InterPro" id="IPR050595">
    <property type="entry name" value="Bact_response_regulator"/>
</dbReference>
<accession>A0A7X9X0B9</accession>
<reference evidence="4 5" key="1">
    <citation type="submission" date="2020-04" db="EMBL/GenBank/DDBJ databases">
        <title>Sphingobium sp. AR-3-1 isolated from Arctic soil.</title>
        <authorList>
            <person name="Dahal R.H."/>
            <person name="Chaudhary D.K."/>
        </authorList>
    </citation>
    <scope>NUCLEOTIDE SEQUENCE [LARGE SCALE GENOMIC DNA]</scope>
    <source>
        <strain evidence="4 5">AR-3-1</strain>
    </source>
</reference>
<evidence type="ECO:0000259" key="3">
    <source>
        <dbReference type="PROSITE" id="PS50110"/>
    </source>
</evidence>
<evidence type="ECO:0000256" key="1">
    <source>
        <dbReference type="ARBA" id="ARBA00022553"/>
    </source>
</evidence>
<dbReference type="InterPro" id="IPR011006">
    <property type="entry name" value="CheY-like_superfamily"/>
</dbReference>
<evidence type="ECO:0000313" key="4">
    <source>
        <dbReference type="EMBL" id="NML13127.1"/>
    </source>
</evidence>
<sequence>MDQLGTAASYNFASGHNPPSIGNARDARRMLGVPLDAHILVIEDDAMIAWMVESLLEDLGFSAIRLVASGEDAVAAALVRTPGLIISDIHLGSGMDGVTAAATIVSACSAPVIFITGYSIAQARPRVEAAVQGASLLRKPIQSAELETAIVHAFSAHGAH</sequence>
<gene>
    <name evidence="4" type="ORF">HHL08_23865</name>
</gene>
<dbReference type="SMART" id="SM00448">
    <property type="entry name" value="REC"/>
    <property type="match status" value="1"/>
</dbReference>
<dbReference type="EMBL" id="JABBFV010000037">
    <property type="protein sequence ID" value="NML13127.1"/>
    <property type="molecule type" value="Genomic_DNA"/>
</dbReference>
<evidence type="ECO:0000313" key="5">
    <source>
        <dbReference type="Proteomes" id="UP000519023"/>
    </source>
</evidence>
<dbReference type="Proteomes" id="UP000519023">
    <property type="component" value="Unassembled WGS sequence"/>
</dbReference>
<organism evidence="4 5">
    <name type="scientific">Sphingobium psychrophilum</name>
    <dbReference type="NCBI Taxonomy" id="2728834"/>
    <lineage>
        <taxon>Bacteria</taxon>
        <taxon>Pseudomonadati</taxon>
        <taxon>Pseudomonadota</taxon>
        <taxon>Alphaproteobacteria</taxon>
        <taxon>Sphingomonadales</taxon>
        <taxon>Sphingomonadaceae</taxon>
        <taxon>Sphingobium</taxon>
    </lineage>
</organism>
<proteinExistence type="predicted"/>
<keyword evidence="5" id="KW-1185">Reference proteome</keyword>
<dbReference type="RefSeq" id="WP_169575416.1">
    <property type="nucleotide sequence ID" value="NZ_JABBFV010000037.1"/>
</dbReference>
<feature type="modified residue" description="4-aspartylphosphate" evidence="2">
    <location>
        <position position="88"/>
    </location>
</feature>
<dbReference type="Pfam" id="PF00072">
    <property type="entry name" value="Response_reg"/>
    <property type="match status" value="1"/>
</dbReference>
<protein>
    <submittedName>
        <fullName evidence="4">Response regulator</fullName>
    </submittedName>
</protein>
<evidence type="ECO:0000256" key="2">
    <source>
        <dbReference type="PROSITE-ProRule" id="PRU00169"/>
    </source>
</evidence>
<keyword evidence="1 2" id="KW-0597">Phosphoprotein</keyword>